<organism evidence="1 2">
    <name type="scientific">Arsenicibacter rosenii</name>
    <dbReference type="NCBI Taxonomy" id="1750698"/>
    <lineage>
        <taxon>Bacteria</taxon>
        <taxon>Pseudomonadati</taxon>
        <taxon>Bacteroidota</taxon>
        <taxon>Cytophagia</taxon>
        <taxon>Cytophagales</taxon>
        <taxon>Spirosomataceae</taxon>
        <taxon>Arsenicibacter</taxon>
    </lineage>
</organism>
<evidence type="ECO:0000313" key="2">
    <source>
        <dbReference type="Proteomes" id="UP000181790"/>
    </source>
</evidence>
<gene>
    <name evidence="1" type="ORF">BLX24_15910</name>
</gene>
<name>A0A1S2VHY5_9BACT</name>
<protein>
    <submittedName>
        <fullName evidence="1">Uncharacterized protein</fullName>
    </submittedName>
</protein>
<dbReference type="EMBL" id="MORL01000008">
    <property type="protein sequence ID" value="OIN58020.1"/>
    <property type="molecule type" value="Genomic_DNA"/>
</dbReference>
<proteinExistence type="predicted"/>
<dbReference type="RefSeq" id="WP_071504171.1">
    <property type="nucleotide sequence ID" value="NZ_MORL01000008.1"/>
</dbReference>
<dbReference type="OrthoDB" id="947429at2"/>
<sequence>MARSKQHPNQLAIDFLAAYRRMLISLGAPDKLVYNESMFARLTDQWDQSHVLPVDVLFQKLPVEAVVYRMQKVDDRLQFPDTLMAGELRGVEGLTGFSGLFREQGWIILPAELSGMYKNLFLTILTASVGLEKWYASRQELLAEAERVALTTLLPEADIRNFFGLRLTKFPDSFRSEVSGYFNLPFDFILKRAYHLGAVSDEVFDEASNTRKLRTPGRSVQHRAA</sequence>
<comment type="caution">
    <text evidence="1">The sequence shown here is derived from an EMBL/GenBank/DDBJ whole genome shotgun (WGS) entry which is preliminary data.</text>
</comment>
<evidence type="ECO:0000313" key="1">
    <source>
        <dbReference type="EMBL" id="OIN58020.1"/>
    </source>
</evidence>
<dbReference type="AlphaFoldDB" id="A0A1S2VHY5"/>
<keyword evidence="2" id="KW-1185">Reference proteome</keyword>
<accession>A0A1S2VHY5</accession>
<reference evidence="1 2" key="1">
    <citation type="submission" date="2016-10" db="EMBL/GenBank/DDBJ databases">
        <title>Arsenicibacter rosenii gen. nov., sp. nov., an efficient arsenic-methylating bacterium isolated from an arsenic-contaminated paddy soil.</title>
        <authorList>
            <person name="Huang K."/>
        </authorList>
    </citation>
    <scope>NUCLEOTIDE SEQUENCE [LARGE SCALE GENOMIC DNA]</scope>
    <source>
        <strain evidence="1 2">SM-1</strain>
    </source>
</reference>
<dbReference type="Proteomes" id="UP000181790">
    <property type="component" value="Unassembled WGS sequence"/>
</dbReference>